<comment type="subcellular location">
    <subcellularLocation>
        <location evidence="2">Membrane</location>
    </subcellularLocation>
</comment>
<dbReference type="InterPro" id="IPR003660">
    <property type="entry name" value="HAMP_dom"/>
</dbReference>
<evidence type="ECO:0000256" key="2">
    <source>
        <dbReference type="ARBA" id="ARBA00004370"/>
    </source>
</evidence>
<evidence type="ECO:0000256" key="5">
    <source>
        <dbReference type="ARBA" id="ARBA00022679"/>
    </source>
</evidence>
<dbReference type="SUPFAM" id="SSF47384">
    <property type="entry name" value="Homodimeric domain of signal transducing histidine kinase"/>
    <property type="match status" value="1"/>
</dbReference>
<dbReference type="Pfam" id="PF02518">
    <property type="entry name" value="HATPase_c"/>
    <property type="match status" value="1"/>
</dbReference>
<protein>
    <recommendedName>
        <fullName evidence="3">histidine kinase</fullName>
        <ecNumber evidence="3">2.7.13.3</ecNumber>
    </recommendedName>
</protein>
<evidence type="ECO:0000256" key="4">
    <source>
        <dbReference type="ARBA" id="ARBA00022553"/>
    </source>
</evidence>
<dbReference type="EC" id="2.7.13.3" evidence="3"/>
<dbReference type="GO" id="GO:0016020">
    <property type="term" value="C:membrane"/>
    <property type="evidence" value="ECO:0007669"/>
    <property type="project" value="UniProtKB-SubCell"/>
</dbReference>
<evidence type="ECO:0000256" key="9">
    <source>
        <dbReference type="ARBA" id="ARBA00023012"/>
    </source>
</evidence>
<evidence type="ECO:0000259" key="12">
    <source>
        <dbReference type="PROSITE" id="PS50885"/>
    </source>
</evidence>
<feature type="transmembrane region" description="Helical" evidence="10">
    <location>
        <begin position="333"/>
        <end position="356"/>
    </location>
</feature>
<evidence type="ECO:0000256" key="3">
    <source>
        <dbReference type="ARBA" id="ARBA00012438"/>
    </source>
</evidence>
<dbReference type="SMART" id="SM00388">
    <property type="entry name" value="HisKA"/>
    <property type="match status" value="1"/>
</dbReference>
<dbReference type="AlphaFoldDB" id="A0A2C6DLG4"/>
<dbReference type="SUPFAM" id="SSF55874">
    <property type="entry name" value="ATPase domain of HSP90 chaperone/DNA topoisomerase II/histidine kinase"/>
    <property type="match status" value="1"/>
</dbReference>
<dbReference type="Pfam" id="PF00672">
    <property type="entry name" value="HAMP"/>
    <property type="match status" value="1"/>
</dbReference>
<feature type="domain" description="Histidine kinase" evidence="11">
    <location>
        <begin position="449"/>
        <end position="658"/>
    </location>
</feature>
<dbReference type="Gene3D" id="6.10.340.10">
    <property type="match status" value="1"/>
</dbReference>
<dbReference type="InterPro" id="IPR003661">
    <property type="entry name" value="HisK_dim/P_dom"/>
</dbReference>
<dbReference type="OrthoDB" id="9772100at2"/>
<keyword evidence="8" id="KW-0067">ATP-binding</keyword>
<evidence type="ECO:0000256" key="6">
    <source>
        <dbReference type="ARBA" id="ARBA00022741"/>
    </source>
</evidence>
<evidence type="ECO:0000313" key="15">
    <source>
        <dbReference type="Proteomes" id="UP000224974"/>
    </source>
</evidence>
<reference evidence="13" key="2">
    <citation type="submission" date="2017-09" db="EMBL/GenBank/DDBJ databases">
        <title>FDA dAtabase for Regulatory Grade micrObial Sequences (FDA-ARGOS): Supporting development and validation of Infectious Disease Dx tests.</title>
        <authorList>
            <person name="Minogue T."/>
            <person name="Wolcott M."/>
            <person name="Wasieloski L."/>
            <person name="Aguilar W."/>
            <person name="Moore D."/>
            <person name="Tallon L.J."/>
            <person name="Sadzewicz L."/>
            <person name="Ott S."/>
            <person name="Zhao X."/>
            <person name="Nagaraj S."/>
            <person name="Vavikolanu K."/>
            <person name="Aluvathingal J."/>
            <person name="Nadendla S."/>
            <person name="Sichtig H."/>
        </authorList>
    </citation>
    <scope>NUCLEOTIDE SEQUENCE</scope>
    <source>
        <strain evidence="13">FDAARGOS_387</strain>
    </source>
</reference>
<evidence type="ECO:0000259" key="11">
    <source>
        <dbReference type="PROSITE" id="PS50109"/>
    </source>
</evidence>
<evidence type="ECO:0000256" key="1">
    <source>
        <dbReference type="ARBA" id="ARBA00000085"/>
    </source>
</evidence>
<dbReference type="Proteomes" id="UP000373449">
    <property type="component" value="Unassembled WGS sequence"/>
</dbReference>
<dbReference type="NCBIfam" id="NF047794">
    <property type="entry name" value="HisKinPtgB"/>
    <property type="match status" value="1"/>
</dbReference>
<keyword evidence="10" id="KW-0472">Membrane</keyword>
<keyword evidence="7 13" id="KW-0418">Kinase</keyword>
<keyword evidence="5 14" id="KW-0808">Transferase</keyword>
<dbReference type="Proteomes" id="UP000224974">
    <property type="component" value="Unassembled WGS sequence"/>
</dbReference>
<name>A0A2C6DLG4_9GAMM</name>
<dbReference type="SMART" id="SM00304">
    <property type="entry name" value="HAMP"/>
    <property type="match status" value="1"/>
</dbReference>
<dbReference type="InterPro" id="IPR005467">
    <property type="entry name" value="His_kinase_dom"/>
</dbReference>
<keyword evidence="10" id="KW-1133">Transmembrane helix</keyword>
<dbReference type="CDD" id="cd06225">
    <property type="entry name" value="HAMP"/>
    <property type="match status" value="1"/>
</dbReference>
<dbReference type="InterPro" id="IPR036890">
    <property type="entry name" value="HATPase_C_sf"/>
</dbReference>
<sequence>MSRLFHRLTISASLRLAFVFSAILTLFVSIVSLYSWNVQSTQVRYALDDYFPKIQSSFQFEENLTSLVNEFNDLQQSTNTSSRLQLRDQIKQRLEKIQSISPHLDQERQITLSQQVNNSYQLLNNLDTALYNSYLSKEKLNEIASRINWLHDDFSNELSSLSQDLSWQQSSLLEQLSQTSDVNKSQTLQLSLRNVQNELQLVFALSHTEAQIVDALREMLKADSEEQSNLASHIGYLNYLKQLTDESTQALAKHTSTVTLRQTVYSLLELGISKNYLPGAIAENNRAQESLQATIGDKEQVLTQLRAQLEKQLGSSHLQLQTFNHRLESIMQISGTLIVGAMLMALLFVVLLNYLYIRPRMINRFQALNDAVARLSNGELETEIPVTGSDELGRIANLLRQTIVQINQQKYQLEQEIGERIGIEKHLRTTQNELIQTAKLAVVGQTMTTLAHEVNQPLNALSMYLFSVGRAVEQKDDAAVQHYLITMRTLIERMDNIIKRLRYFARRSDGEQLLGSIDLLQVIESSWELLALRHRPLKAELIYPQPISPVYGDDVRVQQVLVNIFTNALEAANGQPPRIIIEQQEQQESLILSISDNGKGWSLPLADRLLTPFTTDKSVGLGIGLSISQSIMEQCSGSLTIASTLDRHAIVILQFRKP</sequence>
<feature type="transmembrane region" description="Helical" evidence="10">
    <location>
        <begin position="12"/>
        <end position="36"/>
    </location>
</feature>
<dbReference type="PROSITE" id="PS50109">
    <property type="entry name" value="HIS_KIN"/>
    <property type="match status" value="1"/>
</dbReference>
<evidence type="ECO:0000313" key="16">
    <source>
        <dbReference type="Proteomes" id="UP000373449"/>
    </source>
</evidence>
<dbReference type="SMART" id="SM00387">
    <property type="entry name" value="HATPase_c"/>
    <property type="match status" value="1"/>
</dbReference>
<dbReference type="InterPro" id="IPR003594">
    <property type="entry name" value="HATPase_dom"/>
</dbReference>
<organism evidence="13 15">
    <name type="scientific">Budvicia aquatica</name>
    <dbReference type="NCBI Taxonomy" id="82979"/>
    <lineage>
        <taxon>Bacteria</taxon>
        <taxon>Pseudomonadati</taxon>
        <taxon>Pseudomonadota</taxon>
        <taxon>Gammaproteobacteria</taxon>
        <taxon>Enterobacterales</taxon>
        <taxon>Budviciaceae</taxon>
        <taxon>Budvicia</taxon>
    </lineage>
</organism>
<dbReference type="PROSITE" id="PS50885">
    <property type="entry name" value="HAMP"/>
    <property type="match status" value="1"/>
</dbReference>
<gene>
    <name evidence="14" type="primary">pgtB_1</name>
    <name evidence="13" type="ORF">CRN84_08150</name>
    <name evidence="14" type="ORF">NCTC12282_02457</name>
</gene>
<dbReference type="STRING" id="1111728.GCA_000427805_01624"/>
<dbReference type="EMBL" id="PDDX01000001">
    <property type="protein sequence ID" value="PHI29295.1"/>
    <property type="molecule type" value="Genomic_DNA"/>
</dbReference>
<dbReference type="PIRSF" id="PIRSF037119">
    <property type="entry name" value="STHK_PgtB"/>
    <property type="match status" value="1"/>
</dbReference>
<evidence type="ECO:0000256" key="8">
    <source>
        <dbReference type="ARBA" id="ARBA00022840"/>
    </source>
</evidence>
<keyword evidence="15" id="KW-1185">Reference proteome</keyword>
<keyword evidence="6" id="KW-0547">Nucleotide-binding</keyword>
<feature type="domain" description="HAMP" evidence="12">
    <location>
        <begin position="360"/>
        <end position="411"/>
    </location>
</feature>
<dbReference type="GO" id="GO:0000155">
    <property type="term" value="F:phosphorelay sensor kinase activity"/>
    <property type="evidence" value="ECO:0007669"/>
    <property type="project" value="InterPro"/>
</dbReference>
<reference evidence="15" key="1">
    <citation type="submission" date="2017-09" db="EMBL/GenBank/DDBJ databases">
        <title>FDA dAtabase for Regulatory Grade micrObial Sequences (FDA-ARGOS): Supporting development and validation of Infectious Disease Dx tests.</title>
        <authorList>
            <person name="Minogue T."/>
            <person name="Wolcott M."/>
            <person name="Wasieloski L."/>
            <person name="Aguilar W."/>
            <person name="Moore D."/>
            <person name="Tallon L."/>
            <person name="Sadzewicz L."/>
            <person name="Ott S."/>
            <person name="Zhao X."/>
            <person name="Nagaraj S."/>
            <person name="Vavikolanu K."/>
            <person name="Aluvathingal J."/>
            <person name="Nadendla S."/>
            <person name="Sichtig H."/>
        </authorList>
    </citation>
    <scope>NUCLEOTIDE SEQUENCE [LARGE SCALE GENOMIC DNA]</scope>
    <source>
        <strain evidence="15">FDAARGOS_387</strain>
    </source>
</reference>
<evidence type="ECO:0000256" key="10">
    <source>
        <dbReference type="SAM" id="Phobius"/>
    </source>
</evidence>
<evidence type="ECO:0000313" key="13">
    <source>
        <dbReference type="EMBL" id="PHI29295.1"/>
    </source>
</evidence>
<comment type="catalytic activity">
    <reaction evidence="1">
        <text>ATP + protein L-histidine = ADP + protein N-phospho-L-histidine.</text>
        <dbReference type="EC" id="2.7.13.3"/>
    </reaction>
</comment>
<dbReference type="Gene3D" id="3.30.565.10">
    <property type="entry name" value="Histidine kinase-like ATPase, C-terminal domain"/>
    <property type="match status" value="1"/>
</dbReference>
<dbReference type="InterPro" id="IPR017116">
    <property type="entry name" value="Sig_transdc_His_kinase_PgtB"/>
</dbReference>
<dbReference type="PANTHER" id="PTHR43065">
    <property type="entry name" value="SENSOR HISTIDINE KINASE"/>
    <property type="match status" value="1"/>
</dbReference>
<evidence type="ECO:0000256" key="7">
    <source>
        <dbReference type="ARBA" id="ARBA00022777"/>
    </source>
</evidence>
<proteinExistence type="predicted"/>
<dbReference type="Pfam" id="PF00512">
    <property type="entry name" value="HisKA"/>
    <property type="match status" value="1"/>
</dbReference>
<dbReference type="GO" id="GO:0005524">
    <property type="term" value="F:ATP binding"/>
    <property type="evidence" value="ECO:0007669"/>
    <property type="project" value="UniProtKB-KW"/>
</dbReference>
<reference evidence="14 16" key="3">
    <citation type="submission" date="2019-03" db="EMBL/GenBank/DDBJ databases">
        <authorList>
            <consortium name="Pathogen Informatics"/>
        </authorList>
    </citation>
    <scope>NUCLEOTIDE SEQUENCE [LARGE SCALE GENOMIC DNA]</scope>
    <source>
        <strain evidence="14 16">NCTC12282</strain>
    </source>
</reference>
<accession>A0A2C6DLG4</accession>
<keyword evidence="10" id="KW-0812">Transmembrane</keyword>
<dbReference type="CDD" id="cd00082">
    <property type="entry name" value="HisKA"/>
    <property type="match status" value="1"/>
</dbReference>
<evidence type="ECO:0000313" key="14">
    <source>
        <dbReference type="EMBL" id="VFS47519.1"/>
    </source>
</evidence>
<dbReference type="Gene3D" id="1.10.287.130">
    <property type="match status" value="1"/>
</dbReference>
<dbReference type="InterPro" id="IPR036097">
    <property type="entry name" value="HisK_dim/P_sf"/>
</dbReference>
<keyword evidence="4" id="KW-0597">Phosphoprotein</keyword>
<dbReference type="EMBL" id="CAADJA010000002">
    <property type="protein sequence ID" value="VFS47519.1"/>
    <property type="molecule type" value="Genomic_DNA"/>
</dbReference>
<dbReference type="RefSeq" id="WP_029094628.1">
    <property type="nucleotide sequence ID" value="NZ_CAADJA010000002.1"/>
</dbReference>
<dbReference type="PANTHER" id="PTHR43065:SF16">
    <property type="entry name" value="SENSORY HISTIDINE KINASE_PHOSPHATASE NTRB"/>
    <property type="match status" value="1"/>
</dbReference>
<keyword evidence="9" id="KW-0902">Two-component regulatory system</keyword>